<sequence>MKNYLSFVLEVGPPCSRSSLSPRPAAIQAAAAELCHSNFQCLCGTQRWMEELGLSLQWALAQGVRLSCARPAQCWALVLCRGLRGGLSTTVWQQMLLLGQKSERGQGREHTGVIFLPLCQCFSELRSNRKCEGKAVMDYVSGARGFGLFCGRLH</sequence>
<protein>
    <submittedName>
        <fullName evidence="1">Uncharacterized protein</fullName>
    </submittedName>
</protein>
<reference evidence="1 2" key="1">
    <citation type="submission" date="2024-04" db="EMBL/GenBank/DDBJ databases">
        <authorList>
            <person name="Waldvogel A.-M."/>
            <person name="Schoenle A."/>
        </authorList>
    </citation>
    <scope>NUCLEOTIDE SEQUENCE [LARGE SCALE GENOMIC DNA]</scope>
</reference>
<dbReference type="EMBL" id="OZ035824">
    <property type="protein sequence ID" value="CAL1592992.1"/>
    <property type="molecule type" value="Genomic_DNA"/>
</dbReference>
<gene>
    <name evidence="1" type="ORF">KC01_LOCUS22159</name>
</gene>
<dbReference type="Proteomes" id="UP001497482">
    <property type="component" value="Chromosome 2"/>
</dbReference>
<dbReference type="AlphaFoldDB" id="A0AAV2L0V3"/>
<evidence type="ECO:0000313" key="2">
    <source>
        <dbReference type="Proteomes" id="UP001497482"/>
    </source>
</evidence>
<keyword evidence="2" id="KW-1185">Reference proteome</keyword>
<proteinExistence type="predicted"/>
<evidence type="ECO:0000313" key="1">
    <source>
        <dbReference type="EMBL" id="CAL1592992.1"/>
    </source>
</evidence>
<name>A0AAV2L0V3_KNICA</name>
<organism evidence="1 2">
    <name type="scientific">Knipowitschia caucasica</name>
    <name type="common">Caucasian dwarf goby</name>
    <name type="synonym">Pomatoschistus caucasicus</name>
    <dbReference type="NCBI Taxonomy" id="637954"/>
    <lineage>
        <taxon>Eukaryota</taxon>
        <taxon>Metazoa</taxon>
        <taxon>Chordata</taxon>
        <taxon>Craniata</taxon>
        <taxon>Vertebrata</taxon>
        <taxon>Euteleostomi</taxon>
        <taxon>Actinopterygii</taxon>
        <taxon>Neopterygii</taxon>
        <taxon>Teleostei</taxon>
        <taxon>Neoteleostei</taxon>
        <taxon>Acanthomorphata</taxon>
        <taxon>Gobiaria</taxon>
        <taxon>Gobiiformes</taxon>
        <taxon>Gobioidei</taxon>
        <taxon>Gobiidae</taxon>
        <taxon>Gobiinae</taxon>
        <taxon>Knipowitschia</taxon>
    </lineage>
</organism>
<accession>A0AAV2L0V3</accession>